<dbReference type="InterPro" id="IPR005828">
    <property type="entry name" value="MFS_sugar_transport-like"/>
</dbReference>
<comment type="subcellular location">
    <subcellularLocation>
        <location evidence="1">Membrane</location>
        <topology evidence="1">Multi-pass membrane protein</topology>
    </subcellularLocation>
</comment>
<dbReference type="Pfam" id="PF00083">
    <property type="entry name" value="Sugar_tr"/>
    <property type="match status" value="1"/>
</dbReference>
<evidence type="ECO:0000259" key="6">
    <source>
        <dbReference type="PROSITE" id="PS50850"/>
    </source>
</evidence>
<evidence type="ECO:0000256" key="3">
    <source>
        <dbReference type="ARBA" id="ARBA00022989"/>
    </source>
</evidence>
<reference evidence="7" key="1">
    <citation type="journal article" date="2021" name="Nat. Commun.">
        <title>Genomic analyses provide insights into spinach domestication and the genetic basis of agronomic traits.</title>
        <authorList>
            <person name="Cai X."/>
            <person name="Sun X."/>
            <person name="Xu C."/>
            <person name="Sun H."/>
            <person name="Wang X."/>
            <person name="Ge C."/>
            <person name="Zhang Z."/>
            <person name="Wang Q."/>
            <person name="Fei Z."/>
            <person name="Jiao C."/>
            <person name="Wang Q."/>
        </authorList>
    </citation>
    <scope>NUCLEOTIDE SEQUENCE [LARGE SCALE GENOMIC DNA]</scope>
    <source>
        <strain evidence="7">cv. Varoflay</strain>
    </source>
</reference>
<evidence type="ECO:0000256" key="5">
    <source>
        <dbReference type="SAM" id="Phobius"/>
    </source>
</evidence>
<keyword evidence="4 5" id="KW-0472">Membrane</keyword>
<reference evidence="8" key="2">
    <citation type="submission" date="2025-08" db="UniProtKB">
        <authorList>
            <consortium name="RefSeq"/>
        </authorList>
    </citation>
    <scope>IDENTIFICATION</scope>
    <source>
        <tissue evidence="8">Leaf</tissue>
    </source>
</reference>
<dbReference type="Gene3D" id="1.20.1250.20">
    <property type="entry name" value="MFS general substrate transporter like domains"/>
    <property type="match status" value="1"/>
</dbReference>
<keyword evidence="3 5" id="KW-1133">Transmembrane helix</keyword>
<sequence>MCVGSNVEELSNGNDDRAREIDFGWLPSFPHALIASMANFLFGYHIGLMNGPIVSVARELGFEGNSMIEGLVVSIFIVGAFIGSLVSGSLVDKFGCRRTLQIDTVPLITGVILSAQAHSVNEVLWGRFLVGLGIGVNTVLVPIYISESRYQLYLMQSLEIWSSPLGLIKVVSLIAEFNTLKLLTSLLRFQRVARTTKYRGSLVSLCQIGTCLRIIASLFIAIPAENDPHW</sequence>
<feature type="transmembrane region" description="Helical" evidence="5">
    <location>
        <begin position="29"/>
        <end position="47"/>
    </location>
</feature>
<feature type="domain" description="Major facilitator superfamily (MFS) profile" evidence="6">
    <location>
        <begin position="31"/>
        <end position="230"/>
    </location>
</feature>
<organism evidence="7 8">
    <name type="scientific">Spinacia oleracea</name>
    <name type="common">Spinach</name>
    <dbReference type="NCBI Taxonomy" id="3562"/>
    <lineage>
        <taxon>Eukaryota</taxon>
        <taxon>Viridiplantae</taxon>
        <taxon>Streptophyta</taxon>
        <taxon>Embryophyta</taxon>
        <taxon>Tracheophyta</taxon>
        <taxon>Spermatophyta</taxon>
        <taxon>Magnoliopsida</taxon>
        <taxon>eudicotyledons</taxon>
        <taxon>Gunneridae</taxon>
        <taxon>Pentapetalae</taxon>
        <taxon>Caryophyllales</taxon>
        <taxon>Chenopodiaceae</taxon>
        <taxon>Chenopodioideae</taxon>
        <taxon>Anserineae</taxon>
        <taxon>Spinacia</taxon>
    </lineage>
</organism>
<evidence type="ECO:0000256" key="4">
    <source>
        <dbReference type="ARBA" id="ARBA00023136"/>
    </source>
</evidence>
<evidence type="ECO:0000256" key="1">
    <source>
        <dbReference type="ARBA" id="ARBA00004141"/>
    </source>
</evidence>
<keyword evidence="8" id="KW-0813">Transport</keyword>
<keyword evidence="7" id="KW-1185">Reference proteome</keyword>
<dbReference type="PANTHER" id="PTHR23503:SF103">
    <property type="entry name" value="PLASTIDIC GLUCOSE TRANSPORTER 1-RELATED"/>
    <property type="match status" value="1"/>
</dbReference>
<evidence type="ECO:0000313" key="7">
    <source>
        <dbReference type="Proteomes" id="UP000813463"/>
    </source>
</evidence>
<dbReference type="RefSeq" id="XP_056691879.1">
    <property type="nucleotide sequence ID" value="XM_056835901.1"/>
</dbReference>
<gene>
    <name evidence="8" type="primary">LOC130467400</name>
</gene>
<dbReference type="GeneID" id="130467400"/>
<dbReference type="SUPFAM" id="SSF103473">
    <property type="entry name" value="MFS general substrate transporter"/>
    <property type="match status" value="1"/>
</dbReference>
<feature type="transmembrane region" description="Helical" evidence="5">
    <location>
        <begin position="201"/>
        <end position="222"/>
    </location>
</feature>
<proteinExistence type="predicted"/>
<accession>A0ABM3R8E8</accession>
<name>A0ABM3R8E8_SPIOL</name>
<dbReference type="InterPro" id="IPR045263">
    <property type="entry name" value="GLUT"/>
</dbReference>
<feature type="transmembrane region" description="Helical" evidence="5">
    <location>
        <begin position="67"/>
        <end position="91"/>
    </location>
</feature>
<keyword evidence="2 5" id="KW-0812">Transmembrane</keyword>
<dbReference type="InterPro" id="IPR003663">
    <property type="entry name" value="Sugar/inositol_transpt"/>
</dbReference>
<dbReference type="PRINTS" id="PR00171">
    <property type="entry name" value="SUGRTRNSPORT"/>
</dbReference>
<feature type="transmembrane region" description="Helical" evidence="5">
    <location>
        <begin position="124"/>
        <end position="145"/>
    </location>
</feature>
<dbReference type="Proteomes" id="UP000813463">
    <property type="component" value="Chromosome 2"/>
</dbReference>
<dbReference type="InterPro" id="IPR036259">
    <property type="entry name" value="MFS_trans_sf"/>
</dbReference>
<evidence type="ECO:0000256" key="2">
    <source>
        <dbReference type="ARBA" id="ARBA00022692"/>
    </source>
</evidence>
<dbReference type="InterPro" id="IPR020846">
    <property type="entry name" value="MFS_dom"/>
</dbReference>
<dbReference type="PANTHER" id="PTHR23503">
    <property type="entry name" value="SOLUTE CARRIER FAMILY 2"/>
    <property type="match status" value="1"/>
</dbReference>
<protein>
    <submittedName>
        <fullName evidence="8">Probable plastidic glucose transporter 1</fullName>
    </submittedName>
</protein>
<evidence type="ECO:0000313" key="8">
    <source>
        <dbReference type="RefSeq" id="XP_056691879.1"/>
    </source>
</evidence>
<feature type="transmembrane region" description="Helical" evidence="5">
    <location>
        <begin position="165"/>
        <end position="189"/>
    </location>
</feature>
<dbReference type="PROSITE" id="PS50850">
    <property type="entry name" value="MFS"/>
    <property type="match status" value="1"/>
</dbReference>
<keyword evidence="8" id="KW-0762">Sugar transport</keyword>